<dbReference type="InterPro" id="IPR003607">
    <property type="entry name" value="HD/PDEase_dom"/>
</dbReference>
<evidence type="ECO:0000256" key="3">
    <source>
        <dbReference type="ARBA" id="ARBA00022555"/>
    </source>
</evidence>
<evidence type="ECO:0000256" key="10">
    <source>
        <dbReference type="ARBA" id="ARBA00022884"/>
    </source>
</evidence>
<dbReference type="GO" id="GO:0046872">
    <property type="term" value="F:metal ion binding"/>
    <property type="evidence" value="ECO:0007669"/>
    <property type="project" value="UniProtKB-KW"/>
</dbReference>
<dbReference type="SUPFAM" id="SSF81891">
    <property type="entry name" value="Poly A polymerase C-terminal region-like"/>
    <property type="match status" value="1"/>
</dbReference>
<evidence type="ECO:0000256" key="1">
    <source>
        <dbReference type="ARBA" id="ARBA00001946"/>
    </source>
</evidence>
<keyword evidence="8" id="KW-0547">Nucleotide-binding</keyword>
<dbReference type="InterPro" id="IPR050124">
    <property type="entry name" value="tRNA_CCA-adding_enzyme"/>
</dbReference>
<dbReference type="GO" id="GO:0016779">
    <property type="term" value="F:nucleotidyltransferase activity"/>
    <property type="evidence" value="ECO:0007669"/>
    <property type="project" value="UniProtKB-KW"/>
</dbReference>
<gene>
    <name evidence="13" type="ORF">KTA_31210</name>
</gene>
<dbReference type="InterPro" id="IPR043519">
    <property type="entry name" value="NT_sf"/>
</dbReference>
<comment type="similarity">
    <text evidence="2 11">Belongs to the tRNA nucleotidyltransferase/poly(A) polymerase family.</text>
</comment>
<accession>A0A455T610</accession>
<dbReference type="InterPro" id="IPR006674">
    <property type="entry name" value="HD_domain"/>
</dbReference>
<keyword evidence="9" id="KW-0460">Magnesium</keyword>
<evidence type="ECO:0000313" key="13">
    <source>
        <dbReference type="EMBL" id="BBH94922.1"/>
    </source>
</evidence>
<evidence type="ECO:0000259" key="12">
    <source>
        <dbReference type="SMART" id="SM00471"/>
    </source>
</evidence>
<evidence type="ECO:0000256" key="4">
    <source>
        <dbReference type="ARBA" id="ARBA00022679"/>
    </source>
</evidence>
<evidence type="ECO:0000256" key="8">
    <source>
        <dbReference type="ARBA" id="ARBA00022741"/>
    </source>
</evidence>
<dbReference type="SMART" id="SM00471">
    <property type="entry name" value="HDc"/>
    <property type="match status" value="1"/>
</dbReference>
<dbReference type="InterPro" id="IPR032828">
    <property type="entry name" value="PolyA_RNA-bd"/>
</dbReference>
<dbReference type="PANTHER" id="PTHR47545:SF2">
    <property type="entry name" value="CC-ADDING TRNA NUCLEOTIDYLTRANSFERASE"/>
    <property type="match status" value="1"/>
</dbReference>
<keyword evidence="7" id="KW-0479">Metal-binding</keyword>
<dbReference type="GO" id="GO:0000049">
    <property type="term" value="F:tRNA binding"/>
    <property type="evidence" value="ECO:0007669"/>
    <property type="project" value="UniProtKB-KW"/>
</dbReference>
<keyword evidence="6 13" id="KW-0548">Nucleotidyltransferase</keyword>
<evidence type="ECO:0000256" key="5">
    <source>
        <dbReference type="ARBA" id="ARBA00022694"/>
    </source>
</evidence>
<reference evidence="13" key="1">
    <citation type="submission" date="2018-12" db="EMBL/GenBank/DDBJ databases">
        <title>Novel natural products biosynthetic potential of the class Ktedonobacteria.</title>
        <authorList>
            <person name="Zheng Y."/>
            <person name="Saitou A."/>
            <person name="Wang C.M."/>
            <person name="Toyoda A."/>
            <person name="Minakuchi Y."/>
            <person name="Sekiguchi Y."/>
            <person name="Ueda K."/>
            <person name="Takano H."/>
            <person name="Sakai Y."/>
            <person name="Yokota A."/>
            <person name="Yabe S."/>
        </authorList>
    </citation>
    <scope>NUCLEOTIDE SEQUENCE</scope>
    <source>
        <strain evidence="13">A3-2</strain>
    </source>
</reference>
<keyword evidence="4 11" id="KW-0808">Transferase</keyword>
<dbReference type="GO" id="GO:0000166">
    <property type="term" value="F:nucleotide binding"/>
    <property type="evidence" value="ECO:0007669"/>
    <property type="project" value="UniProtKB-KW"/>
</dbReference>
<dbReference type="GO" id="GO:0008033">
    <property type="term" value="P:tRNA processing"/>
    <property type="evidence" value="ECO:0007669"/>
    <property type="project" value="UniProtKB-KW"/>
</dbReference>
<evidence type="ECO:0000256" key="7">
    <source>
        <dbReference type="ARBA" id="ARBA00022723"/>
    </source>
</evidence>
<dbReference type="Gene3D" id="1.10.3090.10">
    <property type="entry name" value="cca-adding enzyme, domain 2"/>
    <property type="match status" value="1"/>
</dbReference>
<protein>
    <submittedName>
        <fullName evidence="13">Polynucleotide adenylyltransferase</fullName>
    </submittedName>
</protein>
<evidence type="ECO:0000256" key="9">
    <source>
        <dbReference type="ARBA" id="ARBA00022842"/>
    </source>
</evidence>
<dbReference type="EMBL" id="AP019377">
    <property type="protein sequence ID" value="BBH94922.1"/>
    <property type="molecule type" value="Genomic_DNA"/>
</dbReference>
<dbReference type="Gene3D" id="1.10.246.80">
    <property type="match status" value="1"/>
</dbReference>
<feature type="domain" description="HD/PDEase" evidence="12">
    <location>
        <begin position="249"/>
        <end position="438"/>
    </location>
</feature>
<sequence>MSVPFLEQETYELLQQVARFFAAQSQREVYLVGGALRNLLLRSPSADWDLVVAGEAPKLARQLADALGGYYAHMHEKASRVVVRRPQGEWILDVAPLAGGSIEEDLRQRDFTVNALALPLEALLRLSAPSDLTSLPWIDPCGGLADAQAGLLRAVHAEAFRARPVRLLRAIRFARRYSLQIEPATESLMRRDAGLLATEVAERLLGELYRLLELEDTTRSLRLLDRYGLLTVLVPELEPARGMPQPPPHYWDVFEHSLETVSALEAVARTLQSEPLPLDELSCAAWCQPLLHGSEQAEQLAQLRALVAEATRQGLLSFPELTKPALKLAALLHDIGKPGTLSYDDQGTSHFYGHQQAGVPLAEGVMKRLSASSHDRHLVRLVTLHHMRPGQLARQEGVTPRAIRRYFVDLGVQGLHVALFSLADHLATYGPGYQLRPAGAWEAHLACVALLLRSYLYERERFLPTRLLTGHELMRRLGLQPGPLVGELLELIAEARAEERIHSKEEALWLAREYLQTRAARRSEEHAPSDLSS</sequence>
<name>A0A455T610_9CHLR</name>
<keyword evidence="5" id="KW-0819">tRNA processing</keyword>
<dbReference type="Pfam" id="PF01743">
    <property type="entry name" value="PolyA_pol"/>
    <property type="match status" value="1"/>
</dbReference>
<dbReference type="Pfam" id="PF01966">
    <property type="entry name" value="HD"/>
    <property type="match status" value="1"/>
</dbReference>
<dbReference type="CDD" id="cd00077">
    <property type="entry name" value="HDc"/>
    <property type="match status" value="1"/>
</dbReference>
<evidence type="ECO:0000256" key="6">
    <source>
        <dbReference type="ARBA" id="ARBA00022695"/>
    </source>
</evidence>
<keyword evidence="10 11" id="KW-0694">RNA-binding</keyword>
<dbReference type="Pfam" id="PF12627">
    <property type="entry name" value="PolyA_pol_RNAbd"/>
    <property type="match status" value="1"/>
</dbReference>
<keyword evidence="3" id="KW-0820">tRNA-binding</keyword>
<evidence type="ECO:0000256" key="11">
    <source>
        <dbReference type="RuleBase" id="RU003953"/>
    </source>
</evidence>
<dbReference type="Gene3D" id="3.30.460.10">
    <property type="entry name" value="Beta Polymerase, domain 2"/>
    <property type="match status" value="1"/>
</dbReference>
<comment type="cofactor">
    <cofactor evidence="1">
        <name>Mg(2+)</name>
        <dbReference type="ChEBI" id="CHEBI:18420"/>
    </cofactor>
</comment>
<organism evidence="13">
    <name type="scientific">Thermogemmatispora argillosa</name>
    <dbReference type="NCBI Taxonomy" id="2045280"/>
    <lineage>
        <taxon>Bacteria</taxon>
        <taxon>Bacillati</taxon>
        <taxon>Chloroflexota</taxon>
        <taxon>Ktedonobacteria</taxon>
        <taxon>Thermogemmatisporales</taxon>
        <taxon>Thermogemmatisporaceae</taxon>
        <taxon>Thermogemmatispora</taxon>
    </lineage>
</organism>
<dbReference type="SUPFAM" id="SSF81301">
    <property type="entry name" value="Nucleotidyltransferase"/>
    <property type="match status" value="1"/>
</dbReference>
<dbReference type="PANTHER" id="PTHR47545">
    <property type="entry name" value="MULTIFUNCTIONAL CCA PROTEIN"/>
    <property type="match status" value="1"/>
</dbReference>
<evidence type="ECO:0000256" key="2">
    <source>
        <dbReference type="ARBA" id="ARBA00007265"/>
    </source>
</evidence>
<proteinExistence type="inferred from homology"/>
<dbReference type="AlphaFoldDB" id="A0A455T610"/>
<dbReference type="InterPro" id="IPR002646">
    <property type="entry name" value="PolA_pol_head_dom"/>
</dbReference>